<gene>
    <name evidence="1" type="ORF">BACINT_03061</name>
</gene>
<sequence>MRTVISVVAPITRVRDGKDIKLSFYVRIFNAFHEYATEEEFGEMWKEVAALLF</sequence>
<dbReference type="AlphaFoldDB" id="B3CHL9"/>
<dbReference type="EMBL" id="ABJL02000008">
    <property type="protein sequence ID" value="EDV03935.1"/>
    <property type="molecule type" value="Genomic_DNA"/>
</dbReference>
<reference evidence="1 2" key="2">
    <citation type="submission" date="2008-04" db="EMBL/GenBank/DDBJ databases">
        <authorList>
            <person name="Fulton L."/>
            <person name="Clifton S."/>
            <person name="Fulton B."/>
            <person name="Xu J."/>
            <person name="Minx P."/>
            <person name="Pepin K.H."/>
            <person name="Johnson M."/>
            <person name="Thiruvilangam P."/>
            <person name="Bhonagiri V."/>
            <person name="Nash W.E."/>
            <person name="Mardis E.R."/>
            <person name="Wilson R.K."/>
        </authorList>
    </citation>
    <scope>NUCLEOTIDE SEQUENCE [LARGE SCALE GENOMIC DNA]</scope>
    <source>
        <strain evidence="1 2">DSM 17393</strain>
    </source>
</reference>
<protein>
    <submittedName>
        <fullName evidence="1">Uncharacterized protein</fullName>
    </submittedName>
</protein>
<reference evidence="1 2" key="1">
    <citation type="submission" date="2008-04" db="EMBL/GenBank/DDBJ databases">
        <title>Draft genome sequence of Bacteroides intestinalis (DSM 17393).</title>
        <authorList>
            <person name="Sudarsanam P."/>
            <person name="Ley R."/>
            <person name="Guruge J."/>
            <person name="Turnbaugh P.J."/>
            <person name="Mahowald M."/>
            <person name="Liep D."/>
            <person name="Gordon J."/>
        </authorList>
    </citation>
    <scope>NUCLEOTIDE SEQUENCE [LARGE SCALE GENOMIC DNA]</scope>
    <source>
        <strain evidence="1 2">DSM 17393</strain>
    </source>
</reference>
<evidence type="ECO:0000313" key="1">
    <source>
        <dbReference type="EMBL" id="EDV03935.1"/>
    </source>
</evidence>
<proteinExistence type="predicted"/>
<comment type="caution">
    <text evidence="1">The sequence shown here is derived from an EMBL/GenBank/DDBJ whole genome shotgun (WGS) entry which is preliminary data.</text>
</comment>
<organism evidence="1 2">
    <name type="scientific">Bacteroides intestinalis DSM 17393</name>
    <dbReference type="NCBI Taxonomy" id="471870"/>
    <lineage>
        <taxon>Bacteria</taxon>
        <taxon>Pseudomonadati</taxon>
        <taxon>Bacteroidota</taxon>
        <taxon>Bacteroidia</taxon>
        <taxon>Bacteroidales</taxon>
        <taxon>Bacteroidaceae</taxon>
        <taxon>Bacteroides</taxon>
    </lineage>
</organism>
<dbReference type="Proteomes" id="UP000004596">
    <property type="component" value="Unassembled WGS sequence"/>
</dbReference>
<dbReference type="STRING" id="471870.BACINT_03061"/>
<name>B3CHL9_9BACE</name>
<evidence type="ECO:0000313" key="2">
    <source>
        <dbReference type="Proteomes" id="UP000004596"/>
    </source>
</evidence>
<accession>B3CHL9</accession>